<name>A0ABP9DK44_9ACTN</name>
<dbReference type="SUPFAM" id="SSF55469">
    <property type="entry name" value="FMN-dependent nitroreductase-like"/>
    <property type="match status" value="1"/>
</dbReference>
<protein>
    <submittedName>
        <fullName evidence="3">SagB/ThcOx family dehydrogenase</fullName>
    </submittedName>
</protein>
<dbReference type="Pfam" id="PF22767">
    <property type="entry name" value="ThcOx"/>
    <property type="match status" value="1"/>
</dbReference>
<dbReference type="EMBL" id="BAABIS010000001">
    <property type="protein sequence ID" value="GAA4849961.1"/>
    <property type="molecule type" value="Genomic_DNA"/>
</dbReference>
<proteinExistence type="predicted"/>
<sequence>MPRSDASLAPVRLVSLREDTLVEQDPAGDALTVVSPWGELRIERPGQVVRESLRRMGFGPVSLENVPGSAEHRRLAEVLEQLHHVLVHSVAAASGQGPLLSLVPVSGQAALRLPAVDPGRPYRLSRFAALAARPEGAVLESPLALHRVLLHHPDAVALAAALTRPATPERLAAALGLPAALAAELVAHLTAAGTVVAGEPDPPGGPARFAEDSDPVLGLWAEADLLFHTRSRLGRHDGPYGAVFPHGARGPAEPAVKPPPAGPRIALHRPAMDRLLATDRRFTAVLEAERPAAEAGPERPPTAEQLGELLYRAARVRSLGVGEHGAADPYPVSDRPYPSTGSLYELELYVVVGECPGLPRGIHHYDPLDHRLTLINRQEADVVELLGTAQIAAGLPAPPPVLITLTARFGRTSWIYRGMAYAATLRHVGVVQQTLSLVATAMGLTPHPVAFGDIESSARAFGLDWRIESSVGEFVIGAGHRGR</sequence>
<feature type="domain" description="Nitroreductase" evidence="1">
    <location>
        <begin position="299"/>
        <end position="468"/>
    </location>
</feature>
<dbReference type="InterPro" id="IPR054488">
    <property type="entry name" value="ThcOx_dom2"/>
</dbReference>
<organism evidence="3 4">
    <name type="scientific">Kitasatospora terrestris</name>
    <dbReference type="NCBI Taxonomy" id="258051"/>
    <lineage>
        <taxon>Bacteria</taxon>
        <taxon>Bacillati</taxon>
        <taxon>Actinomycetota</taxon>
        <taxon>Actinomycetes</taxon>
        <taxon>Kitasatosporales</taxon>
        <taxon>Streptomycetaceae</taxon>
        <taxon>Kitasatospora</taxon>
    </lineage>
</organism>
<dbReference type="InterPro" id="IPR020051">
    <property type="entry name" value="SagB-type_dehydrogenase"/>
</dbReference>
<evidence type="ECO:0000313" key="3">
    <source>
        <dbReference type="EMBL" id="GAA4849961.1"/>
    </source>
</evidence>
<feature type="domain" description="Cyanobactin oxidase ThcOx second" evidence="2">
    <location>
        <begin position="122"/>
        <end position="237"/>
    </location>
</feature>
<evidence type="ECO:0000313" key="4">
    <source>
        <dbReference type="Proteomes" id="UP001501752"/>
    </source>
</evidence>
<dbReference type="InterPro" id="IPR000415">
    <property type="entry name" value="Nitroreductase-like"/>
</dbReference>
<comment type="caution">
    <text evidence="3">The sequence shown here is derived from an EMBL/GenBank/DDBJ whole genome shotgun (WGS) entry which is preliminary data.</text>
</comment>
<reference evidence="4" key="1">
    <citation type="journal article" date="2019" name="Int. J. Syst. Evol. Microbiol.">
        <title>The Global Catalogue of Microorganisms (GCM) 10K type strain sequencing project: providing services to taxonomists for standard genome sequencing and annotation.</title>
        <authorList>
            <consortium name="The Broad Institute Genomics Platform"/>
            <consortium name="The Broad Institute Genome Sequencing Center for Infectious Disease"/>
            <person name="Wu L."/>
            <person name="Ma J."/>
        </authorList>
    </citation>
    <scope>NUCLEOTIDE SEQUENCE [LARGE SCALE GENOMIC DNA]</scope>
    <source>
        <strain evidence="4">JCM 13006</strain>
    </source>
</reference>
<dbReference type="NCBIfam" id="TIGR03605">
    <property type="entry name" value="antibiot_sagB"/>
    <property type="match status" value="1"/>
</dbReference>
<dbReference type="PANTHER" id="PTHR43745:SF2">
    <property type="entry name" value="NITROREDUCTASE MJ1384-RELATED"/>
    <property type="match status" value="1"/>
</dbReference>
<gene>
    <name evidence="3" type="ORF">GCM10023235_28620</name>
</gene>
<dbReference type="CDD" id="cd02142">
    <property type="entry name" value="McbC_SagB-like_oxidoreductase"/>
    <property type="match status" value="1"/>
</dbReference>
<dbReference type="RefSeq" id="WP_345697208.1">
    <property type="nucleotide sequence ID" value="NZ_BAABIS010000001.1"/>
</dbReference>
<dbReference type="Pfam" id="PF00881">
    <property type="entry name" value="Nitroreductase"/>
    <property type="match status" value="1"/>
</dbReference>
<keyword evidence="4" id="KW-1185">Reference proteome</keyword>
<evidence type="ECO:0000259" key="1">
    <source>
        <dbReference type="Pfam" id="PF00881"/>
    </source>
</evidence>
<evidence type="ECO:0000259" key="2">
    <source>
        <dbReference type="Pfam" id="PF22767"/>
    </source>
</evidence>
<dbReference type="Proteomes" id="UP001501752">
    <property type="component" value="Unassembled WGS sequence"/>
</dbReference>
<dbReference type="InterPro" id="IPR029479">
    <property type="entry name" value="Nitroreductase"/>
</dbReference>
<accession>A0ABP9DK44</accession>
<dbReference type="Gene3D" id="3.40.109.10">
    <property type="entry name" value="NADH Oxidase"/>
    <property type="match status" value="1"/>
</dbReference>
<dbReference type="PANTHER" id="PTHR43745">
    <property type="entry name" value="NITROREDUCTASE MJ1384-RELATED"/>
    <property type="match status" value="1"/>
</dbReference>
<dbReference type="InterPro" id="IPR052544">
    <property type="entry name" value="Bacteriocin_Proc_Enz"/>
</dbReference>